<dbReference type="InterPro" id="IPR037401">
    <property type="entry name" value="SnoaL-like"/>
</dbReference>
<dbReference type="Proteomes" id="UP001595828">
    <property type="component" value="Unassembled WGS sequence"/>
</dbReference>
<feature type="domain" description="SnoaL-like" evidence="1">
    <location>
        <begin position="7"/>
        <end position="127"/>
    </location>
</feature>
<dbReference type="InterPro" id="IPR032710">
    <property type="entry name" value="NTF2-like_dom_sf"/>
</dbReference>
<sequence>MRGFSGSVEDRLAVRERIESYNDAVFRKDADDWAECWAEDAEWAVGEHRASGRAAIRDLWVKLMQGFDAAAMYVAHGSVAVDGDKCQSRSYMLEMLKGADGTERLVSGRYDDTLRRDADGAWRFVSRSYAVLQVR</sequence>
<comment type="caution">
    <text evidence="2">The sequence shown here is derived from an EMBL/GenBank/DDBJ whole genome shotgun (WGS) entry which is preliminary data.</text>
</comment>
<proteinExistence type="predicted"/>
<dbReference type="SUPFAM" id="SSF54427">
    <property type="entry name" value="NTF2-like"/>
    <property type="match status" value="1"/>
</dbReference>
<evidence type="ECO:0000313" key="3">
    <source>
        <dbReference type="Proteomes" id="UP001595828"/>
    </source>
</evidence>
<gene>
    <name evidence="2" type="ORF">ACFO0A_14435</name>
</gene>
<accession>A0ABV8RVJ1</accession>
<dbReference type="Pfam" id="PF13577">
    <property type="entry name" value="SnoaL_4"/>
    <property type="match status" value="1"/>
</dbReference>
<dbReference type="EMBL" id="JBHSDR010000008">
    <property type="protein sequence ID" value="MFC4296251.1"/>
    <property type="molecule type" value="Genomic_DNA"/>
</dbReference>
<organism evidence="2 3">
    <name type="scientific">Novosphingobium tardum</name>
    <dbReference type="NCBI Taxonomy" id="1538021"/>
    <lineage>
        <taxon>Bacteria</taxon>
        <taxon>Pseudomonadati</taxon>
        <taxon>Pseudomonadota</taxon>
        <taxon>Alphaproteobacteria</taxon>
        <taxon>Sphingomonadales</taxon>
        <taxon>Sphingomonadaceae</taxon>
        <taxon>Novosphingobium</taxon>
    </lineage>
</organism>
<keyword evidence="3" id="KW-1185">Reference proteome</keyword>
<evidence type="ECO:0000259" key="1">
    <source>
        <dbReference type="Pfam" id="PF13577"/>
    </source>
</evidence>
<name>A0ABV8RVJ1_9SPHN</name>
<dbReference type="RefSeq" id="WP_379539778.1">
    <property type="nucleotide sequence ID" value="NZ_JBHSDR010000008.1"/>
</dbReference>
<evidence type="ECO:0000313" key="2">
    <source>
        <dbReference type="EMBL" id="MFC4296251.1"/>
    </source>
</evidence>
<dbReference type="Gene3D" id="3.10.450.50">
    <property type="match status" value="1"/>
</dbReference>
<protein>
    <submittedName>
        <fullName evidence="2">Nuclear transport factor 2 family protein</fullName>
    </submittedName>
</protein>
<reference evidence="3" key="1">
    <citation type="journal article" date="2019" name="Int. J. Syst. Evol. Microbiol.">
        <title>The Global Catalogue of Microorganisms (GCM) 10K type strain sequencing project: providing services to taxonomists for standard genome sequencing and annotation.</title>
        <authorList>
            <consortium name="The Broad Institute Genomics Platform"/>
            <consortium name="The Broad Institute Genome Sequencing Center for Infectious Disease"/>
            <person name="Wu L."/>
            <person name="Ma J."/>
        </authorList>
    </citation>
    <scope>NUCLEOTIDE SEQUENCE [LARGE SCALE GENOMIC DNA]</scope>
    <source>
        <strain evidence="3">CGMCC 1.12989</strain>
    </source>
</reference>